<dbReference type="InterPro" id="IPR012338">
    <property type="entry name" value="Beta-lactam/transpept-like"/>
</dbReference>
<name>A0ABQ1JYF7_9FLAO</name>
<dbReference type="Gene3D" id="3.40.710.10">
    <property type="entry name" value="DD-peptidase/beta-lactamase superfamily"/>
    <property type="match status" value="1"/>
</dbReference>
<dbReference type="Proteomes" id="UP000615760">
    <property type="component" value="Unassembled WGS sequence"/>
</dbReference>
<reference evidence="10" key="1">
    <citation type="journal article" date="2019" name="Int. J. Syst. Evol. Microbiol.">
        <title>The Global Catalogue of Microorganisms (GCM) 10K type strain sequencing project: providing services to taxonomists for standard genome sequencing and annotation.</title>
        <authorList>
            <consortium name="The Broad Institute Genomics Platform"/>
            <consortium name="The Broad Institute Genome Sequencing Center for Infectious Disease"/>
            <person name="Wu L."/>
            <person name="Ma J."/>
        </authorList>
    </citation>
    <scope>NUCLEOTIDE SEQUENCE [LARGE SCALE GENOMIC DNA]</scope>
    <source>
        <strain evidence="10">CGMCC 1.15461</strain>
    </source>
</reference>
<comment type="catalytic activity">
    <reaction evidence="1">
        <text>Hydrolysis of terminal non-reducing N-acetyl-D-hexosamine residues in N-acetyl-beta-D-hexosaminides.</text>
        <dbReference type="EC" id="3.2.1.52"/>
    </reaction>
</comment>
<dbReference type="Pfam" id="PF00933">
    <property type="entry name" value="Glyco_hydro_3"/>
    <property type="match status" value="1"/>
</dbReference>
<sequence>MRLLIVYIFLFTQFVCAQEVKVFNGYKTPAEQQWVNSLYNKLTFEERVGQLFMVAAYSNKDSKHVQSIDTLITKHKIGGLIFFQGGPVRQAKLTNRYQAESDVPLFIGIDAEWGLSMRLDSTYRFPWNMTLGAVQDLDLIETLGEQMGLQSNRMGIHFNFAPVLDINTNPDNPIIGNRSFGESKENVASHALALMKGLQSQGVYATGKHFPGHGDTATDSHHSLPYLPFNRERLENMEFYPYKQLFDEGLASIMVAHLNVPSVDPTPNYPTSLSYNVVTNILQDELGFRGLIFTDALNMKGASSYMQPGDIDVEAFLAGNDVLLFSENVPTAIEKFKEAYDNGVLSEERLEYSVKKILAYKFRAGLNNYKPIEIDNLYNDLNGFENDDINYKLYEEAVTVLKSDYNTLPIQDLATENIAYVKMGNDDGSHFLEMLQKYAAVTEVSGDNLSEILDNLSGYSTVIIGFHKADGAWKNHNFTDEELLWLDTIAAQKKVILTAFTKPYSLIPIKNFKSIEGLVLAYQNNEIAQTVAAEVIFGALGSKGKVPVSIGGSFAVGEGIETQSLNRLGFTTPQNVGMNPAMLTHIDLLARKAIVEKMTPGLQVLLARRGKVFYQKSFGYHTYDNDMPVKNSDIYDVASLTKILSTLPNVMQLYDENKLELDARLGKMLKEFANTDKKNITLKDMLLHQAGFKPWLPFYVNTLDSTKHPDSIYYKKVYSPEFPYQVSENLYMRKDYPDSIVKIIAETDLLPKKKYKYSDFTFILLKEYLERQSGKTLDVLSDEAFYKPLGASYTTYNPLRKFDMCIIPPTEIDNYFRYQTIQGYVHDMGAAMQGGVGGHAGIFSNSMDVAKIMQMYLNKGTYGGQRFFSEETFDTFNTSYARKKDNRRGLGFDKPQITPPGPTCDCVSEASFGHTGFTGTMAWADPETEIVYVFLSNRTYPEAGENRLSKNNIREDIQKVIQDSIIDEELPDDMANTEEKSTTTNQKK</sequence>
<evidence type="ECO:0000256" key="3">
    <source>
        <dbReference type="ARBA" id="ARBA00012663"/>
    </source>
</evidence>
<dbReference type="Pfam" id="PF00144">
    <property type="entry name" value="Beta-lactamase"/>
    <property type="match status" value="1"/>
</dbReference>
<proteinExistence type="inferred from homology"/>
<dbReference type="Gene3D" id="3.20.20.300">
    <property type="entry name" value="Glycoside hydrolase, family 3, N-terminal domain"/>
    <property type="match status" value="1"/>
</dbReference>
<dbReference type="EMBL" id="BMJE01000005">
    <property type="protein sequence ID" value="GGB81269.1"/>
    <property type="molecule type" value="Genomic_DNA"/>
</dbReference>
<evidence type="ECO:0000256" key="4">
    <source>
        <dbReference type="ARBA" id="ARBA00022801"/>
    </source>
</evidence>
<dbReference type="PANTHER" id="PTHR30480">
    <property type="entry name" value="BETA-HEXOSAMINIDASE-RELATED"/>
    <property type="match status" value="1"/>
</dbReference>
<feature type="domain" description="Glycoside hydrolase family 3 N-terminal" evidence="8">
    <location>
        <begin position="43"/>
        <end position="358"/>
    </location>
</feature>
<evidence type="ECO:0000256" key="2">
    <source>
        <dbReference type="ARBA" id="ARBA00005336"/>
    </source>
</evidence>
<comment type="similarity">
    <text evidence="2">Belongs to the glycosyl hydrolase 3 family.</text>
</comment>
<dbReference type="InterPro" id="IPR001466">
    <property type="entry name" value="Beta-lactam-related"/>
</dbReference>
<evidence type="ECO:0000256" key="5">
    <source>
        <dbReference type="ARBA" id="ARBA00023295"/>
    </source>
</evidence>
<feature type="region of interest" description="Disordered" evidence="6">
    <location>
        <begin position="965"/>
        <end position="988"/>
    </location>
</feature>
<dbReference type="EC" id="3.2.1.52" evidence="3"/>
<dbReference type="SUPFAM" id="SSF56601">
    <property type="entry name" value="beta-lactamase/transpeptidase-like"/>
    <property type="match status" value="1"/>
</dbReference>
<feature type="domain" description="Beta-lactamase-related" evidence="7">
    <location>
        <begin position="591"/>
        <end position="945"/>
    </location>
</feature>
<evidence type="ECO:0000313" key="9">
    <source>
        <dbReference type="EMBL" id="GGB81269.1"/>
    </source>
</evidence>
<comment type="caution">
    <text evidence="9">The sequence shown here is derived from an EMBL/GenBank/DDBJ whole genome shotgun (WGS) entry which is preliminary data.</text>
</comment>
<keyword evidence="4" id="KW-0378">Hydrolase</keyword>
<evidence type="ECO:0000313" key="10">
    <source>
        <dbReference type="Proteomes" id="UP000615760"/>
    </source>
</evidence>
<dbReference type="PANTHER" id="PTHR30480:SF13">
    <property type="entry name" value="BETA-HEXOSAMINIDASE"/>
    <property type="match status" value="1"/>
</dbReference>
<dbReference type="InterPro" id="IPR036962">
    <property type="entry name" value="Glyco_hydro_3_N_sf"/>
</dbReference>
<dbReference type="PRINTS" id="PR00133">
    <property type="entry name" value="GLHYDRLASE3"/>
</dbReference>
<keyword evidence="5" id="KW-0326">Glycosidase</keyword>
<dbReference type="InterPro" id="IPR017853">
    <property type="entry name" value="GH"/>
</dbReference>
<evidence type="ECO:0000259" key="8">
    <source>
        <dbReference type="Pfam" id="PF00933"/>
    </source>
</evidence>
<accession>A0ABQ1JYF7</accession>
<organism evidence="9 10">
    <name type="scientific">Flavobacterium suaedae</name>
    <dbReference type="NCBI Taxonomy" id="1767027"/>
    <lineage>
        <taxon>Bacteria</taxon>
        <taxon>Pseudomonadati</taxon>
        <taxon>Bacteroidota</taxon>
        <taxon>Flavobacteriia</taxon>
        <taxon>Flavobacteriales</taxon>
        <taxon>Flavobacteriaceae</taxon>
        <taxon>Flavobacterium</taxon>
    </lineage>
</organism>
<evidence type="ECO:0000256" key="1">
    <source>
        <dbReference type="ARBA" id="ARBA00001231"/>
    </source>
</evidence>
<evidence type="ECO:0000259" key="7">
    <source>
        <dbReference type="Pfam" id="PF00144"/>
    </source>
</evidence>
<dbReference type="InterPro" id="IPR050226">
    <property type="entry name" value="NagZ_Beta-hexosaminidase"/>
</dbReference>
<dbReference type="InterPro" id="IPR001764">
    <property type="entry name" value="Glyco_hydro_3_N"/>
</dbReference>
<dbReference type="SUPFAM" id="SSF51445">
    <property type="entry name" value="(Trans)glycosidases"/>
    <property type="match status" value="1"/>
</dbReference>
<feature type="compositionally biased region" description="Acidic residues" evidence="6">
    <location>
        <begin position="965"/>
        <end position="976"/>
    </location>
</feature>
<evidence type="ECO:0000256" key="6">
    <source>
        <dbReference type="SAM" id="MobiDB-lite"/>
    </source>
</evidence>
<dbReference type="RefSeq" id="WP_188621313.1">
    <property type="nucleotide sequence ID" value="NZ_BMJE01000005.1"/>
</dbReference>
<gene>
    <name evidence="9" type="ORF">GCM10007424_21710</name>
</gene>
<keyword evidence="10" id="KW-1185">Reference proteome</keyword>
<protein>
    <recommendedName>
        <fullName evidence="3">beta-N-acetylhexosaminidase</fullName>
        <ecNumber evidence="3">3.2.1.52</ecNumber>
    </recommendedName>
</protein>